<organism evidence="1">
    <name type="scientific">Anguilla anguilla</name>
    <name type="common">European freshwater eel</name>
    <name type="synonym">Muraena anguilla</name>
    <dbReference type="NCBI Taxonomy" id="7936"/>
    <lineage>
        <taxon>Eukaryota</taxon>
        <taxon>Metazoa</taxon>
        <taxon>Chordata</taxon>
        <taxon>Craniata</taxon>
        <taxon>Vertebrata</taxon>
        <taxon>Euteleostomi</taxon>
        <taxon>Actinopterygii</taxon>
        <taxon>Neopterygii</taxon>
        <taxon>Teleostei</taxon>
        <taxon>Anguilliformes</taxon>
        <taxon>Anguillidae</taxon>
        <taxon>Anguilla</taxon>
    </lineage>
</organism>
<accession>A0A0E9RV12</accession>
<dbReference type="EMBL" id="GBXM01075571">
    <property type="protein sequence ID" value="JAH33006.1"/>
    <property type="molecule type" value="Transcribed_RNA"/>
</dbReference>
<reference evidence="1" key="2">
    <citation type="journal article" date="2015" name="Fish Shellfish Immunol.">
        <title>Early steps in the European eel (Anguilla anguilla)-Vibrio vulnificus interaction in the gills: Role of the RtxA13 toxin.</title>
        <authorList>
            <person name="Callol A."/>
            <person name="Pajuelo D."/>
            <person name="Ebbesson L."/>
            <person name="Teles M."/>
            <person name="MacKenzie S."/>
            <person name="Amaro C."/>
        </authorList>
    </citation>
    <scope>NUCLEOTIDE SEQUENCE</scope>
</reference>
<evidence type="ECO:0000313" key="1">
    <source>
        <dbReference type="EMBL" id="JAH33006.1"/>
    </source>
</evidence>
<protein>
    <submittedName>
        <fullName evidence="1">Uncharacterized protein</fullName>
    </submittedName>
</protein>
<name>A0A0E9RV12_ANGAN</name>
<sequence length="53" mass="6233">MWKLCCCSTTIVPVQYPTVRPIHTLRLVFQQTKPPSSKILCRYLLWSFHARAN</sequence>
<proteinExistence type="predicted"/>
<reference evidence="1" key="1">
    <citation type="submission" date="2014-11" db="EMBL/GenBank/DDBJ databases">
        <authorList>
            <person name="Amaro Gonzalez C."/>
        </authorList>
    </citation>
    <scope>NUCLEOTIDE SEQUENCE</scope>
</reference>
<dbReference type="AlphaFoldDB" id="A0A0E9RV12"/>